<protein>
    <submittedName>
        <fullName evidence="1">U23-like protein</fullName>
    </submittedName>
</protein>
<accession>A0A0F6QA86</accession>
<name>A0A0F6QA86_9HYME</name>
<dbReference type="AlphaFoldDB" id="A0A0F6QA86"/>
<organism evidence="1">
    <name type="scientific">Glypta fumiferanae</name>
    <dbReference type="NCBI Taxonomy" id="389681"/>
    <lineage>
        <taxon>Eukaryota</taxon>
        <taxon>Metazoa</taxon>
        <taxon>Ecdysozoa</taxon>
        <taxon>Arthropoda</taxon>
        <taxon>Hexapoda</taxon>
        <taxon>Insecta</taxon>
        <taxon>Pterygota</taxon>
        <taxon>Neoptera</taxon>
        <taxon>Endopterygota</taxon>
        <taxon>Hymenoptera</taxon>
        <taxon>Apocrita</taxon>
        <taxon>Ichneumonoidea</taxon>
        <taxon>Ichneumonidae</taxon>
        <taxon>Banchinae</taxon>
        <taxon>Glypta</taxon>
    </lineage>
</organism>
<reference evidence="1" key="1">
    <citation type="journal article" date="2015" name="J. Virol.">
        <title>Genomic and Proteomic Analyses Indicate that Banchine and Campoplegine Polydnaviruses Have Similar, if Not Identical, Viral Ancestors.</title>
        <authorList>
            <person name="Beliveau C."/>
            <person name="Cohen A."/>
            <person name="Stewart D."/>
            <person name="Periquet G."/>
            <person name="Djoumad A."/>
            <person name="Kuhn L."/>
            <person name="Stoltz D."/>
            <person name="Volkoff A.-N."/>
            <person name="Herniou E."/>
            <person name="Drezen J.-M."/>
            <person name="Cusson M."/>
        </authorList>
    </citation>
    <scope>NUCLEOTIDE SEQUENCE</scope>
</reference>
<gene>
    <name evidence="1" type="primary">U23Lb</name>
</gene>
<dbReference type="EMBL" id="KP706799">
    <property type="protein sequence ID" value="AKD28093.1"/>
    <property type="molecule type" value="Genomic_DNA"/>
</dbReference>
<sequence length="390" mass="44148">MANSPQESQSSNDAYLIKVIRAFFELNDVNLSCNDMLTKIFRYFTKSIERGAFEETINEFLAYIGSTNGCSSSKPKKSRRKDMSYHNFKSIIACLITRFATTETLKDILDSNADLGPSNSPPISYNMHGMRLNMFKDTSHTGINLIMPRKKPVIEPKQAALLVFLFNLYYTYNTAIQPAELYNFIETLDNIAKAKFGSVEVDNDDTMPSLLSKYGGDNLVLLEKYKNGSYSEIFAMLNQCFLRYDFLSTERSGSSSISKNKLLLEHYCSAIMNISDANMEDEIWSWYVNQFGIVTNLADMYECNAVSQEFAACVILTSLNLLDSPSKVMQQSYVEQWRTKAAEATKHVSNRKYTNSHPYNLGVTRDPGSTVIKSEAKITMLNHMLTILDA</sequence>
<evidence type="ECO:0000313" key="1">
    <source>
        <dbReference type="EMBL" id="AKD28093.1"/>
    </source>
</evidence>
<proteinExistence type="predicted"/>